<accession>A0A6G1JKS3</accession>
<organism evidence="1 2">
    <name type="scientific">Lentithecium fluviatile CBS 122367</name>
    <dbReference type="NCBI Taxonomy" id="1168545"/>
    <lineage>
        <taxon>Eukaryota</taxon>
        <taxon>Fungi</taxon>
        <taxon>Dikarya</taxon>
        <taxon>Ascomycota</taxon>
        <taxon>Pezizomycotina</taxon>
        <taxon>Dothideomycetes</taxon>
        <taxon>Pleosporomycetidae</taxon>
        <taxon>Pleosporales</taxon>
        <taxon>Massarineae</taxon>
        <taxon>Lentitheciaceae</taxon>
        <taxon>Lentithecium</taxon>
    </lineage>
</organism>
<protein>
    <submittedName>
        <fullName evidence="1">Uncharacterized protein</fullName>
    </submittedName>
</protein>
<evidence type="ECO:0000313" key="2">
    <source>
        <dbReference type="Proteomes" id="UP000799291"/>
    </source>
</evidence>
<dbReference type="AlphaFoldDB" id="A0A6G1JKS3"/>
<dbReference type="Proteomes" id="UP000799291">
    <property type="component" value="Unassembled WGS sequence"/>
</dbReference>
<sequence length="243" mass="27855">MFEMENGEVKPDPLEELISVLELQKAHQKNIDEQSNNADSAKAFEDGNLAVRRSVHSWFERLEATDTTTEGEGVIDEKQVMVVRILYDEVVFHLHLLKNAQETDLEPLKSLTIVHWKSSLWNSPRRCNCNPRVTLAPTRGNRKAFQRWTTVIKRTWTIASKKVFSNRATGDLWADMPGIPDHKFLSKSPGNIQRRTQLESIERYGAHLARREANAAEKERLVAAREEKLKKKEDKGEGKDNAN</sequence>
<gene>
    <name evidence="1" type="ORF">K458DRAFT_382402</name>
</gene>
<proteinExistence type="predicted"/>
<reference evidence="1" key="1">
    <citation type="journal article" date="2020" name="Stud. Mycol.">
        <title>101 Dothideomycetes genomes: a test case for predicting lifestyles and emergence of pathogens.</title>
        <authorList>
            <person name="Haridas S."/>
            <person name="Albert R."/>
            <person name="Binder M."/>
            <person name="Bloem J."/>
            <person name="Labutti K."/>
            <person name="Salamov A."/>
            <person name="Andreopoulos B."/>
            <person name="Baker S."/>
            <person name="Barry K."/>
            <person name="Bills G."/>
            <person name="Bluhm B."/>
            <person name="Cannon C."/>
            <person name="Castanera R."/>
            <person name="Culley D."/>
            <person name="Daum C."/>
            <person name="Ezra D."/>
            <person name="Gonzalez J."/>
            <person name="Henrissat B."/>
            <person name="Kuo A."/>
            <person name="Liang C."/>
            <person name="Lipzen A."/>
            <person name="Lutzoni F."/>
            <person name="Magnuson J."/>
            <person name="Mondo S."/>
            <person name="Nolan M."/>
            <person name="Ohm R."/>
            <person name="Pangilinan J."/>
            <person name="Park H.-J."/>
            <person name="Ramirez L."/>
            <person name="Alfaro M."/>
            <person name="Sun H."/>
            <person name="Tritt A."/>
            <person name="Yoshinaga Y."/>
            <person name="Zwiers L.-H."/>
            <person name="Turgeon B."/>
            <person name="Goodwin S."/>
            <person name="Spatafora J."/>
            <person name="Crous P."/>
            <person name="Grigoriev I."/>
        </authorList>
    </citation>
    <scope>NUCLEOTIDE SEQUENCE</scope>
    <source>
        <strain evidence="1">CBS 122367</strain>
    </source>
</reference>
<evidence type="ECO:0000313" key="1">
    <source>
        <dbReference type="EMBL" id="KAF2690830.1"/>
    </source>
</evidence>
<keyword evidence="2" id="KW-1185">Reference proteome</keyword>
<dbReference type="EMBL" id="MU005570">
    <property type="protein sequence ID" value="KAF2690830.1"/>
    <property type="molecule type" value="Genomic_DNA"/>
</dbReference>
<name>A0A6G1JKS3_9PLEO</name>